<dbReference type="Gramene" id="OPUNC04G08490.1">
    <property type="protein sequence ID" value="OPUNC04G08490.1"/>
    <property type="gene ID" value="OPUNC04G08490"/>
</dbReference>
<accession>A0A0E0KPS9</accession>
<feature type="transmembrane region" description="Helical" evidence="1">
    <location>
        <begin position="50"/>
        <end position="68"/>
    </location>
</feature>
<dbReference type="Proteomes" id="UP000026962">
    <property type="component" value="Chromosome 4"/>
</dbReference>
<evidence type="ECO:0000313" key="2">
    <source>
        <dbReference type="EnsemblPlants" id="OPUNC04G08490.1"/>
    </source>
</evidence>
<evidence type="ECO:0000313" key="3">
    <source>
        <dbReference type="Proteomes" id="UP000026962"/>
    </source>
</evidence>
<reference evidence="2" key="1">
    <citation type="submission" date="2015-04" db="UniProtKB">
        <authorList>
            <consortium name="EnsemblPlants"/>
        </authorList>
    </citation>
    <scope>IDENTIFICATION</scope>
</reference>
<keyword evidence="1" id="KW-0812">Transmembrane</keyword>
<name>A0A0E0KPS9_ORYPU</name>
<keyword evidence="1" id="KW-0472">Membrane</keyword>
<evidence type="ECO:0000256" key="1">
    <source>
        <dbReference type="SAM" id="Phobius"/>
    </source>
</evidence>
<keyword evidence="1" id="KW-1133">Transmembrane helix</keyword>
<proteinExistence type="predicted"/>
<protein>
    <submittedName>
        <fullName evidence="2">Uncharacterized protein</fullName>
    </submittedName>
</protein>
<keyword evidence="3" id="KW-1185">Reference proteome</keyword>
<dbReference type="HOGENOM" id="CLU_2610212_0_0_1"/>
<sequence length="79" mass="7694">MAVASSCSCSSCSSAATSLFSLRDDELAVVGEAAKTGEATTSAMGSIGRFVAAIAVAAMAAAVLGFAVDDGQAEFLVPT</sequence>
<dbReference type="EnsemblPlants" id="OPUNC04G08490.1">
    <property type="protein sequence ID" value="OPUNC04G08490.1"/>
    <property type="gene ID" value="OPUNC04G08490"/>
</dbReference>
<dbReference type="AlphaFoldDB" id="A0A0E0KPS9"/>
<organism evidence="2">
    <name type="scientific">Oryza punctata</name>
    <name type="common">Red rice</name>
    <dbReference type="NCBI Taxonomy" id="4537"/>
    <lineage>
        <taxon>Eukaryota</taxon>
        <taxon>Viridiplantae</taxon>
        <taxon>Streptophyta</taxon>
        <taxon>Embryophyta</taxon>
        <taxon>Tracheophyta</taxon>
        <taxon>Spermatophyta</taxon>
        <taxon>Magnoliopsida</taxon>
        <taxon>Liliopsida</taxon>
        <taxon>Poales</taxon>
        <taxon>Poaceae</taxon>
        <taxon>BOP clade</taxon>
        <taxon>Oryzoideae</taxon>
        <taxon>Oryzeae</taxon>
        <taxon>Oryzinae</taxon>
        <taxon>Oryza</taxon>
    </lineage>
</organism>
<reference evidence="2" key="2">
    <citation type="submission" date="2018-05" db="EMBL/GenBank/DDBJ databases">
        <title>OpunRS2 (Oryza punctata Reference Sequence Version 2).</title>
        <authorList>
            <person name="Zhang J."/>
            <person name="Kudrna D."/>
            <person name="Lee S."/>
            <person name="Talag J."/>
            <person name="Welchert J."/>
            <person name="Wing R.A."/>
        </authorList>
    </citation>
    <scope>NUCLEOTIDE SEQUENCE [LARGE SCALE GENOMIC DNA]</scope>
</reference>